<dbReference type="InterPro" id="IPR027417">
    <property type="entry name" value="P-loop_NTPase"/>
</dbReference>
<organism evidence="2 3">
    <name type="scientific">Sterolibacterium denitrificans</name>
    <dbReference type="NCBI Taxonomy" id="157592"/>
    <lineage>
        <taxon>Bacteria</taxon>
        <taxon>Pseudomonadati</taxon>
        <taxon>Pseudomonadota</taxon>
        <taxon>Betaproteobacteria</taxon>
        <taxon>Nitrosomonadales</taxon>
        <taxon>Sterolibacteriaceae</taxon>
        <taxon>Sterolibacterium</taxon>
    </lineage>
</organism>
<dbReference type="AlphaFoldDB" id="A0A7Z7HRX0"/>
<dbReference type="PANTHER" id="PTHR40072">
    <property type="entry name" value="MOLYBDOPTERIN-GUANINE DINUCLEOTIDE BIOSYNTHESIS ADAPTER PROTEIN-RELATED"/>
    <property type="match status" value="1"/>
</dbReference>
<accession>A0A7Z7HRX0</accession>
<dbReference type="EMBL" id="LT837803">
    <property type="protein sequence ID" value="SMB28411.1"/>
    <property type="molecule type" value="Genomic_DNA"/>
</dbReference>
<dbReference type="NCBIfam" id="TIGR00176">
    <property type="entry name" value="mobB"/>
    <property type="match status" value="1"/>
</dbReference>
<dbReference type="CDD" id="cd03116">
    <property type="entry name" value="MobB"/>
    <property type="match status" value="1"/>
</dbReference>
<evidence type="ECO:0000313" key="2">
    <source>
        <dbReference type="EMBL" id="SMB28411.1"/>
    </source>
</evidence>
<name>A0A7Z7HRX0_9PROT</name>
<proteinExistence type="predicted"/>
<feature type="domain" description="Molybdopterin-guanine dinucleotide biosynthesis protein B (MobB)" evidence="1">
    <location>
        <begin position="3"/>
        <end position="135"/>
    </location>
</feature>
<evidence type="ECO:0000313" key="3">
    <source>
        <dbReference type="Proteomes" id="UP000242886"/>
    </source>
</evidence>
<dbReference type="GO" id="GO:0006777">
    <property type="term" value="P:Mo-molybdopterin cofactor biosynthetic process"/>
    <property type="evidence" value="ECO:0007669"/>
    <property type="project" value="InterPro"/>
</dbReference>
<gene>
    <name evidence="2" type="primary">mobB</name>
    <name evidence="2" type="ORF">SDENCHOL_20630</name>
</gene>
<keyword evidence="3" id="KW-1185">Reference proteome</keyword>
<dbReference type="RefSeq" id="WP_154717113.1">
    <property type="nucleotide sequence ID" value="NZ_LT837803.1"/>
</dbReference>
<dbReference type="Proteomes" id="UP000242886">
    <property type="component" value="Chromosome SDENCHOL"/>
</dbReference>
<evidence type="ECO:0000259" key="1">
    <source>
        <dbReference type="Pfam" id="PF03205"/>
    </source>
</evidence>
<protein>
    <submittedName>
        <fullName evidence="2">Molybdopterin-guanine dinucleotide biosynthesis adapter protein</fullName>
    </submittedName>
</protein>
<dbReference type="Gene3D" id="3.40.50.300">
    <property type="entry name" value="P-loop containing nucleotide triphosphate hydrolases"/>
    <property type="match status" value="1"/>
</dbReference>
<dbReference type="GO" id="GO:0005525">
    <property type="term" value="F:GTP binding"/>
    <property type="evidence" value="ECO:0007669"/>
    <property type="project" value="InterPro"/>
</dbReference>
<dbReference type="InterPro" id="IPR004435">
    <property type="entry name" value="MobB_dom"/>
</dbReference>
<reference evidence="2" key="1">
    <citation type="submission" date="2017-03" db="EMBL/GenBank/DDBJ databases">
        <authorList>
            <consortium name="AG Boll"/>
        </authorList>
    </citation>
    <scope>NUCLEOTIDE SEQUENCE [LARGE SCALE GENOMIC DNA]</scope>
    <source>
        <strain evidence="2">Chol</strain>
    </source>
</reference>
<dbReference type="SUPFAM" id="SSF52540">
    <property type="entry name" value="P-loop containing nucleoside triphosphate hydrolases"/>
    <property type="match status" value="1"/>
</dbReference>
<dbReference type="PANTHER" id="PTHR40072:SF1">
    <property type="entry name" value="MOLYBDOPTERIN-GUANINE DINUCLEOTIDE BIOSYNTHESIS ADAPTER PROTEIN"/>
    <property type="match status" value="1"/>
</dbReference>
<dbReference type="Pfam" id="PF03205">
    <property type="entry name" value="MobB"/>
    <property type="match status" value="1"/>
</dbReference>
<sequence>MKVFGFAGYSNSGKTTLIERLIPRFVAQGLRVSLVKHAHHGFDLDRPGKDSYRHREAGATEVFLVSNQRWVLMHELRDEEEPSLEHQLSLMAPCDLVLVEGFKYTAIPKIEVHRPANGKALLYPDNPNIIAIAADALLQVPLPVLDLNDSETIAAFILEQVGLA</sequence>
<dbReference type="InterPro" id="IPR052539">
    <property type="entry name" value="MGD_biosynthesis_adapter"/>
</dbReference>